<evidence type="ECO:0000313" key="7">
    <source>
        <dbReference type="Proteomes" id="UP000799424"/>
    </source>
</evidence>
<reference evidence="6" key="1">
    <citation type="journal article" date="2020" name="Stud. Mycol.">
        <title>101 Dothideomycetes genomes: a test case for predicting lifestyles and emergence of pathogens.</title>
        <authorList>
            <person name="Haridas S."/>
            <person name="Albert R."/>
            <person name="Binder M."/>
            <person name="Bloem J."/>
            <person name="Labutti K."/>
            <person name="Salamov A."/>
            <person name="Andreopoulos B."/>
            <person name="Baker S."/>
            <person name="Barry K."/>
            <person name="Bills G."/>
            <person name="Bluhm B."/>
            <person name="Cannon C."/>
            <person name="Castanera R."/>
            <person name="Culley D."/>
            <person name="Daum C."/>
            <person name="Ezra D."/>
            <person name="Gonzalez J."/>
            <person name="Henrissat B."/>
            <person name="Kuo A."/>
            <person name="Liang C."/>
            <person name="Lipzen A."/>
            <person name="Lutzoni F."/>
            <person name="Magnuson J."/>
            <person name="Mondo S."/>
            <person name="Nolan M."/>
            <person name="Ohm R."/>
            <person name="Pangilinan J."/>
            <person name="Park H.-J."/>
            <person name="Ramirez L."/>
            <person name="Alfaro M."/>
            <person name="Sun H."/>
            <person name="Tritt A."/>
            <person name="Yoshinaga Y."/>
            <person name="Zwiers L.-H."/>
            <person name="Turgeon B."/>
            <person name="Goodwin S."/>
            <person name="Spatafora J."/>
            <person name="Crous P."/>
            <person name="Grigoriev I."/>
        </authorList>
    </citation>
    <scope>NUCLEOTIDE SEQUENCE</scope>
    <source>
        <strain evidence="6">CBS 113818</strain>
    </source>
</reference>
<dbReference type="GO" id="GO:0008270">
    <property type="term" value="F:zinc ion binding"/>
    <property type="evidence" value="ECO:0007669"/>
    <property type="project" value="UniProtKB-KW"/>
</dbReference>
<dbReference type="Gene3D" id="6.10.140.2220">
    <property type="match status" value="1"/>
</dbReference>
<dbReference type="InterPro" id="IPR027974">
    <property type="entry name" value="DUF4470"/>
</dbReference>
<evidence type="ECO:0000256" key="1">
    <source>
        <dbReference type="ARBA" id="ARBA00022723"/>
    </source>
</evidence>
<dbReference type="OrthoDB" id="5282002at2759"/>
<dbReference type="EMBL" id="MU006234">
    <property type="protein sequence ID" value="KAF2822328.1"/>
    <property type="molecule type" value="Genomic_DNA"/>
</dbReference>
<dbReference type="Proteomes" id="UP000799424">
    <property type="component" value="Unassembled WGS sequence"/>
</dbReference>
<feature type="domain" description="MYND-type" evidence="5">
    <location>
        <begin position="17"/>
        <end position="54"/>
    </location>
</feature>
<dbReference type="PROSITE" id="PS50865">
    <property type="entry name" value="ZF_MYND_2"/>
    <property type="match status" value="1"/>
</dbReference>
<evidence type="ECO:0000256" key="3">
    <source>
        <dbReference type="ARBA" id="ARBA00022833"/>
    </source>
</evidence>
<evidence type="ECO:0000256" key="2">
    <source>
        <dbReference type="ARBA" id="ARBA00022771"/>
    </source>
</evidence>
<evidence type="ECO:0000313" key="6">
    <source>
        <dbReference type="EMBL" id="KAF2822328.1"/>
    </source>
</evidence>
<dbReference type="AlphaFoldDB" id="A0A6A6ZNA5"/>
<proteinExistence type="predicted"/>
<evidence type="ECO:0000259" key="5">
    <source>
        <dbReference type="PROSITE" id="PS50865"/>
    </source>
</evidence>
<name>A0A6A6ZNA5_9PLEO</name>
<dbReference type="SUPFAM" id="SSF144232">
    <property type="entry name" value="HIT/MYND zinc finger-like"/>
    <property type="match status" value="1"/>
</dbReference>
<keyword evidence="7" id="KW-1185">Reference proteome</keyword>
<protein>
    <recommendedName>
        <fullName evidence="5">MYND-type domain-containing protein</fullName>
    </recommendedName>
</protein>
<accession>A0A6A6ZNA5</accession>
<dbReference type="Pfam" id="PF14737">
    <property type="entry name" value="DUF4470"/>
    <property type="match status" value="1"/>
</dbReference>
<evidence type="ECO:0000256" key="4">
    <source>
        <dbReference type="PROSITE-ProRule" id="PRU00134"/>
    </source>
</evidence>
<gene>
    <name evidence="6" type="ORF">CC86DRAFT_409945</name>
</gene>
<keyword evidence="2 4" id="KW-0863">Zinc-finger</keyword>
<keyword evidence="1" id="KW-0479">Metal-binding</keyword>
<keyword evidence="3" id="KW-0862">Zinc</keyword>
<dbReference type="Pfam" id="PF01753">
    <property type="entry name" value="zf-MYND"/>
    <property type="match status" value="1"/>
</dbReference>
<sequence>MASPYLNPPLCANIQEGLQCSNGADRFFCPRCRVVQYCGEACQAAHWPIHKVETCQNPLIRLNWKPLWFAEHRVPTEPAAGTDYLGLPLNDPHRHKKLWGNMPAIDILEVNRNEGEDAKEQDFNILCAASSDLRNVVKTVCRLPDEYTAKCTFVMNDFDLDIVARNIILLMVAQHMPTKEAVPAMIHLWYSARLPVALLEMIHDKLLPLIGGRFYTYWTALRMCSDKFRRDGILLPYGASRKGFVAWNPKFLQTPGVWPIQDDVDPHCGWSHEDIMAGAPKAPNDYLGSQFNMLRALLIKFCTRAKKLDVHFRMYYMGCRQLPARLVQWKEDIGLYDRVKNLYMTNVSDRCNIGPATAISTFAPLLKPLSSNPHAIMLLLFQNAVPEIDLHTSLAARLVEHQDCQQTAANYLNYPSPHGEYEERWHPDISRYRGGVNILRNFEVPFGKFVQEVGLPKLLLDQGFKMRDANEHSVTKAWPKRMTPGGSKEEFMMRLATCYSGRAR</sequence>
<organism evidence="6 7">
    <name type="scientific">Ophiobolus disseminans</name>
    <dbReference type="NCBI Taxonomy" id="1469910"/>
    <lineage>
        <taxon>Eukaryota</taxon>
        <taxon>Fungi</taxon>
        <taxon>Dikarya</taxon>
        <taxon>Ascomycota</taxon>
        <taxon>Pezizomycotina</taxon>
        <taxon>Dothideomycetes</taxon>
        <taxon>Pleosporomycetidae</taxon>
        <taxon>Pleosporales</taxon>
        <taxon>Pleosporineae</taxon>
        <taxon>Phaeosphaeriaceae</taxon>
        <taxon>Ophiobolus</taxon>
    </lineage>
</organism>
<dbReference type="InterPro" id="IPR002893">
    <property type="entry name" value="Znf_MYND"/>
</dbReference>